<evidence type="ECO:0000313" key="2">
    <source>
        <dbReference type="Proteomes" id="UP000199424"/>
    </source>
</evidence>
<dbReference type="PANTHER" id="PTHR42194:SF1">
    <property type="entry name" value="UPF0276 PROTEIN HI_1600"/>
    <property type="match status" value="1"/>
</dbReference>
<organism evidence="1 2">
    <name type="scientific">Pseudidiomarina maritima</name>
    <dbReference type="NCBI Taxonomy" id="519453"/>
    <lineage>
        <taxon>Bacteria</taxon>
        <taxon>Pseudomonadati</taxon>
        <taxon>Pseudomonadota</taxon>
        <taxon>Gammaproteobacteria</taxon>
        <taxon>Alteromonadales</taxon>
        <taxon>Idiomarinaceae</taxon>
        <taxon>Pseudidiomarina</taxon>
    </lineage>
</organism>
<accession>A0A1I6GJX3</accession>
<dbReference type="EMBL" id="FOYU01000001">
    <property type="protein sequence ID" value="SFR42439.1"/>
    <property type="molecule type" value="Genomic_DNA"/>
</dbReference>
<dbReference type="SUPFAM" id="SSF51658">
    <property type="entry name" value="Xylose isomerase-like"/>
    <property type="match status" value="1"/>
</dbReference>
<dbReference type="PANTHER" id="PTHR42194">
    <property type="entry name" value="UPF0276 PROTEIN HI_1600"/>
    <property type="match status" value="1"/>
</dbReference>
<dbReference type="NCBIfam" id="NF003818">
    <property type="entry name" value="PRK05409.1"/>
    <property type="match status" value="1"/>
</dbReference>
<reference evidence="2" key="1">
    <citation type="submission" date="2016-10" db="EMBL/GenBank/DDBJ databases">
        <authorList>
            <person name="Varghese N."/>
            <person name="Submissions S."/>
        </authorList>
    </citation>
    <scope>NUCLEOTIDE SEQUENCE [LARGE SCALE GENOMIC DNA]</scope>
    <source>
        <strain evidence="2">CGMCC 1.7285</strain>
    </source>
</reference>
<dbReference type="Proteomes" id="UP000199424">
    <property type="component" value="Unassembled WGS sequence"/>
</dbReference>
<sequence>MRRRQMWRREVRRIVGLGLRREFLTEVLQQNPAVDFWEIAPENWIERGYEASYQLDRLRERYPLYSHGLSLSIGSPDPLDEAFILKVKAFLDRFNIERYSEHLSYCSANGHLYDLLPIPFSEEAADYVAQRVRRVQELLERKLILENVSYYSPAAQEISELAFIKRVLTQADCDLLLDVNNVFVNSVNHKYDPVAFIQGLPSERINYGHIAGHYEEEPDLLIDTHGAAVRQEVMELLALSYETHGPFPVLLERDFNIPPLPELLSEVEAIKAVTQNTEVA</sequence>
<dbReference type="InterPro" id="IPR007801">
    <property type="entry name" value="MbnB/TglH/ChrH"/>
</dbReference>
<protein>
    <submittedName>
        <fullName evidence="1">Uncharacterized protein</fullName>
    </submittedName>
</protein>
<evidence type="ECO:0000313" key="1">
    <source>
        <dbReference type="EMBL" id="SFR42439.1"/>
    </source>
</evidence>
<gene>
    <name evidence="1" type="ORF">SAMN04488070_0825</name>
</gene>
<proteinExistence type="predicted"/>
<dbReference type="Pfam" id="PF05114">
    <property type="entry name" value="MbnB_TglH_ChrH"/>
    <property type="match status" value="1"/>
</dbReference>
<name>A0A1I6GJX3_9GAMM</name>
<keyword evidence="2" id="KW-1185">Reference proteome</keyword>
<dbReference type="InterPro" id="IPR036237">
    <property type="entry name" value="Xyl_isomerase-like_sf"/>
</dbReference>
<dbReference type="Gene3D" id="3.20.20.150">
    <property type="entry name" value="Divalent-metal-dependent TIM barrel enzymes"/>
    <property type="match status" value="1"/>
</dbReference>
<dbReference type="AlphaFoldDB" id="A0A1I6GJX3"/>